<name>A0A142VC82_9CHLR</name>
<dbReference type="AlphaFoldDB" id="A0A142VC82"/>
<protein>
    <submittedName>
        <fullName evidence="1">Uncharacterized protein</fullName>
    </submittedName>
</protein>
<dbReference type="EMBL" id="CP011127">
    <property type="protein sequence ID" value="AMU87289.1"/>
    <property type="molecule type" value="Genomic_DNA"/>
</dbReference>
<sequence length="52" mass="5997">MQKEDTKGFVDWLAAVIFSFGFRQSHVSRAGSIYFWYDYDEVIFVLGIADGI</sequence>
<organism evidence="1 2">
    <name type="scientific">Dehalococcoides mccartyi</name>
    <dbReference type="NCBI Taxonomy" id="61435"/>
    <lineage>
        <taxon>Bacteria</taxon>
        <taxon>Bacillati</taxon>
        <taxon>Chloroflexota</taxon>
        <taxon>Dehalococcoidia</taxon>
        <taxon>Dehalococcoidales</taxon>
        <taxon>Dehalococcoidaceae</taxon>
        <taxon>Dehalococcoides</taxon>
    </lineage>
</organism>
<proteinExistence type="predicted"/>
<evidence type="ECO:0000313" key="2">
    <source>
        <dbReference type="Proteomes" id="UP000076394"/>
    </source>
</evidence>
<accession>A0A142VC82</accession>
<evidence type="ECO:0000313" key="1">
    <source>
        <dbReference type="EMBL" id="AMU87289.1"/>
    </source>
</evidence>
<gene>
    <name evidence="1" type="ORF">Dm11a5_1463</name>
</gene>
<dbReference type="Proteomes" id="UP000076394">
    <property type="component" value="Chromosome"/>
</dbReference>
<dbReference type="RefSeq" id="WP_155722152.1">
    <property type="nucleotide sequence ID" value="NZ_AP024514.1"/>
</dbReference>
<reference evidence="1 2" key="1">
    <citation type="submission" date="2015-03" db="EMBL/GenBank/DDBJ databases">
        <title>Genomic characterization of Dehalococcoides mccartyi strain 11a5, an unusal plasmid-containing chloroethene dechlorinator.</title>
        <authorList>
            <person name="Zhao S."/>
            <person name="Ding C."/>
            <person name="He J."/>
        </authorList>
    </citation>
    <scope>NUCLEOTIDE SEQUENCE [LARGE SCALE GENOMIC DNA]</scope>
    <source>
        <strain evidence="1 2">11a5</strain>
    </source>
</reference>
<dbReference type="PATRIC" id="fig|61435.8.peg.1456"/>